<dbReference type="AlphaFoldDB" id="A0AB37GE03"/>
<evidence type="ECO:0000259" key="2">
    <source>
        <dbReference type="Pfam" id="PF00089"/>
    </source>
</evidence>
<evidence type="ECO:0000313" key="3">
    <source>
        <dbReference type="EMBL" id="QPR30083.1"/>
    </source>
</evidence>
<accession>A0AB37GE03</accession>
<dbReference type="InterPro" id="IPR001254">
    <property type="entry name" value="Trypsin_dom"/>
</dbReference>
<organism evidence="3 5">
    <name type="scientific">Corynebacterium amycolatum</name>
    <dbReference type="NCBI Taxonomy" id="43765"/>
    <lineage>
        <taxon>Bacteria</taxon>
        <taxon>Bacillati</taxon>
        <taxon>Actinomycetota</taxon>
        <taxon>Actinomycetes</taxon>
        <taxon>Mycobacteriales</taxon>
        <taxon>Corynebacteriaceae</taxon>
        <taxon>Corynebacterium</taxon>
    </lineage>
</organism>
<dbReference type="Pfam" id="PF00089">
    <property type="entry name" value="Trypsin"/>
    <property type="match status" value="1"/>
</dbReference>
<evidence type="ECO:0000313" key="6">
    <source>
        <dbReference type="Proteomes" id="UP000595198"/>
    </source>
</evidence>
<evidence type="ECO:0000313" key="4">
    <source>
        <dbReference type="EMBL" id="QQB81920.1"/>
    </source>
</evidence>
<dbReference type="InterPro" id="IPR009003">
    <property type="entry name" value="Peptidase_S1_PA"/>
</dbReference>
<dbReference type="EMBL" id="CP066023">
    <property type="protein sequence ID" value="QQB81920.1"/>
    <property type="molecule type" value="Genomic_DNA"/>
</dbReference>
<dbReference type="GO" id="GO:0004252">
    <property type="term" value="F:serine-type endopeptidase activity"/>
    <property type="evidence" value="ECO:0007669"/>
    <property type="project" value="InterPro"/>
</dbReference>
<dbReference type="PROSITE" id="PS00134">
    <property type="entry name" value="TRYPSIN_HIS"/>
    <property type="match status" value="1"/>
</dbReference>
<name>A0AB37GE03_CORAY</name>
<sequence length="419" mass="44667">MNGSTTENFTLGSIFGELCKGVPNTLSGTSFLYRNGVAHTMASSKKVATLTAALSVAAGGFVPGIAVAEAAPANSDVVIGPGSPLRMPFPSSKNIDGRHVQSPMCSLGVPGTVVDQNGVSHRVIMTAGHCVVAKDTETGEEVTGQFFIPTKDGDKLVNKDYMGTDVMPEEGDFDENTTMPEFFNELFNSGDYGIIEVQDDIKTTSMSHSVDEFGNVHGEPVQIVGIEDKRTLEPMEISFDNLGEPVCTDGSRTGRGCGFQVFRVRNGVWAIAPIDHGDSGGNAYNPETREAIGVNSMGIGPLSRFQPIDVALEEQYDIPDGQVNERFKVETSTEPQSEFRTIDEDSQYTKQHVPQEEPDLGPIGELLPEGVEVPPEIADIISESPSLPELPIPELSGATAQATQAASNISSQANLPSLF</sequence>
<proteinExistence type="predicted"/>
<feature type="region of interest" description="Disordered" evidence="1">
    <location>
        <begin position="331"/>
        <end position="358"/>
    </location>
</feature>
<dbReference type="InterPro" id="IPR018114">
    <property type="entry name" value="TRYPSIN_HIS"/>
</dbReference>
<keyword evidence="6" id="KW-1185">Reference proteome</keyword>
<feature type="domain" description="Peptidase S1" evidence="2">
    <location>
        <begin position="119"/>
        <end position="300"/>
    </location>
</feature>
<evidence type="ECO:0000313" key="5">
    <source>
        <dbReference type="Proteomes" id="UP000594774"/>
    </source>
</evidence>
<dbReference type="EMBL" id="CP065628">
    <property type="protein sequence ID" value="QPR30083.1"/>
    <property type="molecule type" value="Genomic_DNA"/>
</dbReference>
<protein>
    <recommendedName>
        <fullName evidence="2">Peptidase S1 domain-containing protein</fullName>
    </recommendedName>
</protein>
<dbReference type="GO" id="GO:0006508">
    <property type="term" value="P:proteolysis"/>
    <property type="evidence" value="ECO:0007669"/>
    <property type="project" value="InterPro"/>
</dbReference>
<dbReference type="InterPro" id="IPR043504">
    <property type="entry name" value="Peptidase_S1_PA_chymotrypsin"/>
</dbReference>
<evidence type="ECO:0000256" key="1">
    <source>
        <dbReference type="SAM" id="MobiDB-lite"/>
    </source>
</evidence>
<dbReference type="Proteomes" id="UP000594774">
    <property type="component" value="Chromosome"/>
</dbReference>
<feature type="region of interest" description="Disordered" evidence="1">
    <location>
        <begin position="382"/>
        <end position="419"/>
    </location>
</feature>
<dbReference type="SUPFAM" id="SSF50494">
    <property type="entry name" value="Trypsin-like serine proteases"/>
    <property type="match status" value="1"/>
</dbReference>
<gene>
    <name evidence="3" type="ORF">I6G95_07470</name>
    <name evidence="4" type="ORF">I6H48_08040</name>
</gene>
<dbReference type="Gene3D" id="2.40.10.10">
    <property type="entry name" value="Trypsin-like serine proteases"/>
    <property type="match status" value="2"/>
</dbReference>
<reference evidence="5 6" key="1">
    <citation type="submission" date="2020-12" db="EMBL/GenBank/DDBJ databases">
        <title>FDA dAtabase for Regulatory Grade micrObial Sequences (FDA-ARGOS): Supporting development and validation of Infectious Disease Dx tests.</title>
        <authorList>
            <person name="Sproer C."/>
            <person name="Gronow S."/>
            <person name="Severitt S."/>
            <person name="Schroder I."/>
            <person name="Tallon L."/>
            <person name="Sadzewicz L."/>
            <person name="Zhao X."/>
            <person name="Boylan J."/>
            <person name="Ott S."/>
            <person name="Bowen H."/>
            <person name="Vavikolanu K."/>
            <person name="Mehta A."/>
            <person name="Aluvathingal J."/>
            <person name="Nadendla S."/>
            <person name="Lowell S."/>
            <person name="Myers T."/>
            <person name="Yan Y."/>
            <person name="Sichtig H."/>
        </authorList>
    </citation>
    <scope>NUCLEOTIDE SEQUENCE [LARGE SCALE GENOMIC DNA]</scope>
    <source>
        <strain evidence="3 5">FDAARGOS_938</strain>
        <strain evidence="4 6">FDAARGOS_991</strain>
    </source>
</reference>
<dbReference type="Proteomes" id="UP000595198">
    <property type="component" value="Chromosome"/>
</dbReference>